<sequence length="128" mass="14997">MADVSRLMLATVEPDLRHKIEKEGKILKLYLNELNKKLVEQGMKKVNYGIEKLQHVYNLAIITQAVGRVLEIPFFERGTPENHPEFKEKMECIRKRAILSINDAVKIMETEASEWLNKYNEEKNEINK</sequence>
<keyword evidence="1" id="KW-1185">Reference proteome</keyword>
<dbReference type="AlphaFoldDB" id="A0A1I8BGT6"/>
<evidence type="ECO:0000313" key="1">
    <source>
        <dbReference type="Proteomes" id="UP000095281"/>
    </source>
</evidence>
<accession>A0A1I8BGT6</accession>
<evidence type="ECO:0000313" key="2">
    <source>
        <dbReference type="WBParaSite" id="MhA1_Contig2425.frz3.gene1"/>
    </source>
</evidence>
<organism evidence="1 2">
    <name type="scientific">Meloidogyne hapla</name>
    <name type="common">Root-knot nematode worm</name>
    <dbReference type="NCBI Taxonomy" id="6305"/>
    <lineage>
        <taxon>Eukaryota</taxon>
        <taxon>Metazoa</taxon>
        <taxon>Ecdysozoa</taxon>
        <taxon>Nematoda</taxon>
        <taxon>Chromadorea</taxon>
        <taxon>Rhabditida</taxon>
        <taxon>Tylenchina</taxon>
        <taxon>Tylenchomorpha</taxon>
        <taxon>Tylenchoidea</taxon>
        <taxon>Meloidogynidae</taxon>
        <taxon>Meloidogyninae</taxon>
        <taxon>Meloidogyne</taxon>
    </lineage>
</organism>
<protein>
    <submittedName>
        <fullName evidence="2">Mediator of RNA polymerase II transcription subunit 11</fullName>
    </submittedName>
</protein>
<name>A0A1I8BGT6_MELHA</name>
<dbReference type="Proteomes" id="UP000095281">
    <property type="component" value="Unplaced"/>
</dbReference>
<reference evidence="2" key="1">
    <citation type="submission" date="2016-11" db="UniProtKB">
        <authorList>
            <consortium name="WormBaseParasite"/>
        </authorList>
    </citation>
    <scope>IDENTIFICATION</scope>
</reference>
<dbReference type="WBParaSite" id="MhA1_Contig2425.frz3.gene1">
    <property type="protein sequence ID" value="MhA1_Contig2425.frz3.gene1"/>
    <property type="gene ID" value="MhA1_Contig2425.frz3.gene1"/>
</dbReference>
<proteinExistence type="predicted"/>